<protein>
    <submittedName>
        <fullName evidence="2">Uncharacterized protein (TIGR04255 family)</fullName>
    </submittedName>
</protein>
<dbReference type="NCBIfam" id="TIGR04255">
    <property type="entry name" value="sporadTIGR04255"/>
    <property type="match status" value="1"/>
</dbReference>
<organism evidence="2 3">
    <name type="scientific">Humibacillus xanthopallidus</name>
    <dbReference type="NCBI Taxonomy" id="412689"/>
    <lineage>
        <taxon>Bacteria</taxon>
        <taxon>Bacillati</taxon>
        <taxon>Actinomycetota</taxon>
        <taxon>Actinomycetes</taxon>
        <taxon>Micrococcales</taxon>
        <taxon>Intrasporangiaceae</taxon>
        <taxon>Humibacillus</taxon>
    </lineage>
</organism>
<dbReference type="OrthoDB" id="4068927at2"/>
<comment type="caution">
    <text evidence="2">The sequence shown here is derived from an EMBL/GenBank/DDBJ whole genome shotgun (WGS) entry which is preliminary data.</text>
</comment>
<proteinExistence type="predicted"/>
<name>A0A543PM79_9MICO</name>
<dbReference type="RefSeq" id="WP_141824438.1">
    <property type="nucleotide sequence ID" value="NZ_BAAAQC010000009.1"/>
</dbReference>
<dbReference type="InterPro" id="IPR026349">
    <property type="entry name" value="CHP04255"/>
</dbReference>
<dbReference type="EMBL" id="VFQF01000003">
    <property type="protein sequence ID" value="TQN45182.1"/>
    <property type="molecule type" value="Genomic_DNA"/>
</dbReference>
<evidence type="ECO:0000256" key="1">
    <source>
        <dbReference type="SAM" id="MobiDB-lite"/>
    </source>
</evidence>
<feature type="compositionally biased region" description="Polar residues" evidence="1">
    <location>
        <begin position="59"/>
        <end position="69"/>
    </location>
</feature>
<feature type="region of interest" description="Disordered" evidence="1">
    <location>
        <begin position="59"/>
        <end position="78"/>
    </location>
</feature>
<dbReference type="AlphaFoldDB" id="A0A543PM79"/>
<reference evidence="2 3" key="1">
    <citation type="submission" date="2019-06" db="EMBL/GenBank/DDBJ databases">
        <title>Sequencing the genomes of 1000 actinobacteria strains.</title>
        <authorList>
            <person name="Klenk H.-P."/>
        </authorList>
    </citation>
    <scope>NUCLEOTIDE SEQUENCE [LARGE SCALE GENOMIC DNA]</scope>
    <source>
        <strain evidence="2 3">DSM 21776</strain>
    </source>
</reference>
<evidence type="ECO:0000313" key="3">
    <source>
        <dbReference type="Proteomes" id="UP000320085"/>
    </source>
</evidence>
<evidence type="ECO:0000313" key="2">
    <source>
        <dbReference type="EMBL" id="TQN45182.1"/>
    </source>
</evidence>
<dbReference type="Proteomes" id="UP000320085">
    <property type="component" value="Unassembled WGS sequence"/>
</dbReference>
<sequence>MIDREIYPNAPLVLVAAEIRHSEASAMSGAMEAAFKRALRPDFPISRPLVTTNVVASMGGPTQMTQTTHPRMMSRDRTVSVTMRPEAVVVETTSYLHFEALLEVIDRATAIRQEIAAVDGVERVGIRYIDEIRVPDLSESLEDWGAWVNPTMMGLAPVAKEVGLNVGPWQAIGTFTPDASRAGQAVSLRYGPGEGYAVDPSADLRRPTPPSGPFFLVDIDSYWTASDVIPAFEPAEIHQIFSELHVPVRALFESLITDRLREDVLRDVSR</sequence>
<accession>A0A543PM79</accession>
<gene>
    <name evidence="2" type="ORF">FHX52_4417</name>
</gene>